<organism evidence="1 2">
    <name type="scientific">Roseococcus pinisoli</name>
    <dbReference type="NCBI Taxonomy" id="2835040"/>
    <lineage>
        <taxon>Bacteria</taxon>
        <taxon>Pseudomonadati</taxon>
        <taxon>Pseudomonadota</taxon>
        <taxon>Alphaproteobacteria</taxon>
        <taxon>Acetobacterales</taxon>
        <taxon>Roseomonadaceae</taxon>
        <taxon>Roseococcus</taxon>
    </lineage>
</organism>
<evidence type="ECO:0000313" key="1">
    <source>
        <dbReference type="EMBL" id="MBS7811372.1"/>
    </source>
</evidence>
<dbReference type="Proteomes" id="UP000766336">
    <property type="component" value="Unassembled WGS sequence"/>
</dbReference>
<evidence type="ECO:0000313" key="2">
    <source>
        <dbReference type="Proteomes" id="UP000766336"/>
    </source>
</evidence>
<proteinExistence type="predicted"/>
<dbReference type="RefSeq" id="WP_213670058.1">
    <property type="nucleotide sequence ID" value="NZ_JAHCDA010000002.1"/>
</dbReference>
<gene>
    <name evidence="1" type="ORF">KHU32_10515</name>
</gene>
<accession>A0ABS5QEN9</accession>
<dbReference type="EMBL" id="JAHCDA010000002">
    <property type="protein sequence ID" value="MBS7811372.1"/>
    <property type="molecule type" value="Genomic_DNA"/>
</dbReference>
<dbReference type="Pfam" id="PF07309">
    <property type="entry name" value="FlaF"/>
    <property type="match status" value="1"/>
</dbReference>
<name>A0ABS5QEN9_9PROT</name>
<sequence length="113" mass="12420">MSFATNSDAAGSYRRQLTPKQMEAEVYGRTTRALREAAGTENTLVRARALADNRRLWDAVLSAVIDPGNRLPVALRAQIASLARSVLRECDLEAPDMDHLIDVNEQIAAALWA</sequence>
<dbReference type="InterPro" id="IPR010845">
    <property type="entry name" value="FlaF"/>
</dbReference>
<keyword evidence="2" id="KW-1185">Reference proteome</keyword>
<protein>
    <recommendedName>
        <fullName evidence="3">Flagellar biosynthesis regulatory protein FlaF</fullName>
    </recommendedName>
</protein>
<evidence type="ECO:0008006" key="3">
    <source>
        <dbReference type="Google" id="ProtNLM"/>
    </source>
</evidence>
<comment type="caution">
    <text evidence="1">The sequence shown here is derived from an EMBL/GenBank/DDBJ whole genome shotgun (WGS) entry which is preliminary data.</text>
</comment>
<reference evidence="1 2" key="1">
    <citation type="submission" date="2021-05" db="EMBL/GenBank/DDBJ databases">
        <title>Roseococcus sp. XZZS9, whole genome shotgun sequencing project.</title>
        <authorList>
            <person name="Zhao G."/>
            <person name="Shen L."/>
        </authorList>
    </citation>
    <scope>NUCLEOTIDE SEQUENCE [LARGE SCALE GENOMIC DNA]</scope>
    <source>
        <strain evidence="1 2">XZZS9</strain>
    </source>
</reference>